<evidence type="ECO:0000313" key="3">
    <source>
        <dbReference type="Proteomes" id="UP000323337"/>
    </source>
</evidence>
<protein>
    <submittedName>
        <fullName evidence="2">DUF502 domain-containing protein</fullName>
    </submittedName>
</protein>
<proteinExistence type="predicted"/>
<keyword evidence="1" id="KW-0472">Membrane</keyword>
<dbReference type="AlphaFoldDB" id="A0A5D0MY42"/>
<name>A0A5D0MY42_FLESI</name>
<feature type="transmembrane region" description="Helical" evidence="1">
    <location>
        <begin position="65"/>
        <end position="83"/>
    </location>
</feature>
<keyword evidence="1" id="KW-0812">Transmembrane</keyword>
<dbReference type="PANTHER" id="PTHR31876">
    <property type="entry name" value="COV-LIKE PROTEIN 1"/>
    <property type="match status" value="1"/>
</dbReference>
<gene>
    <name evidence="2" type="ORF">FXF49_00220</name>
</gene>
<dbReference type="InterPro" id="IPR007462">
    <property type="entry name" value="COV1-like"/>
</dbReference>
<comment type="caution">
    <text evidence="2">The sequence shown here is derived from an EMBL/GenBank/DDBJ whole genome shotgun (WGS) entry which is preliminary data.</text>
</comment>
<dbReference type="EMBL" id="VSIV01000005">
    <property type="protein sequence ID" value="TYB36976.1"/>
    <property type="molecule type" value="Genomic_DNA"/>
</dbReference>
<dbReference type="Pfam" id="PF04367">
    <property type="entry name" value="DUF502"/>
    <property type="match status" value="1"/>
</dbReference>
<dbReference type="PANTHER" id="PTHR31876:SF26">
    <property type="entry name" value="PROTEIN LIKE COV 2"/>
    <property type="match status" value="1"/>
</dbReference>
<keyword evidence="1" id="KW-1133">Transmembrane helix</keyword>
<evidence type="ECO:0000256" key="1">
    <source>
        <dbReference type="SAM" id="Phobius"/>
    </source>
</evidence>
<feature type="transmembrane region" description="Helical" evidence="1">
    <location>
        <begin position="12"/>
        <end position="33"/>
    </location>
</feature>
<dbReference type="Proteomes" id="UP000323337">
    <property type="component" value="Unassembled WGS sequence"/>
</dbReference>
<sequence>MHKFRGYLRNTLLLGILTTLPIIITYFFLSFIFRKVTGFLTPLIDFVAFKSGVTLTIFTKQSLSLIVLILLLFIIGIIAKNYFGKKIINFFEYLLVKIPLVRGVYSSIRQVVETFQVSGGTSFKKVVLLEYPMQKKYSIGFVTKETSEFLNNKISDESYNIFVPTTPNPTSGFILIVPKSEVIELDITVDEGIRFVISAGLISPEAAEKLQTGTSQ</sequence>
<accession>A0A5D0MY42</accession>
<evidence type="ECO:0000313" key="2">
    <source>
        <dbReference type="EMBL" id="TYB36976.1"/>
    </source>
</evidence>
<organism evidence="2 3">
    <name type="scientific">Flexistipes sinusarabici</name>
    <dbReference type="NCBI Taxonomy" id="2352"/>
    <lineage>
        <taxon>Bacteria</taxon>
        <taxon>Pseudomonadati</taxon>
        <taxon>Deferribacterota</taxon>
        <taxon>Deferribacteres</taxon>
        <taxon>Deferribacterales</taxon>
        <taxon>Flexistipitaceae</taxon>
        <taxon>Flexistipes</taxon>
    </lineage>
</organism>
<reference evidence="2 3" key="1">
    <citation type="submission" date="2019-08" db="EMBL/GenBank/DDBJ databases">
        <title>Genomic characterization of a novel candidate phylum (ARYD3) from a high temperature, high salinity tertiary oil reservoir in north central Oklahoma, USA.</title>
        <authorList>
            <person name="Youssef N.H."/>
            <person name="Yadav A."/>
            <person name="Elshahed M.S."/>
        </authorList>
    </citation>
    <scope>NUCLEOTIDE SEQUENCE [LARGE SCALE GENOMIC DNA]</scope>
    <source>
        <strain evidence="2">ARYD1</strain>
    </source>
</reference>